<organism evidence="1 2">
    <name type="scientific">Candidatus Avoscillospira stercoripullorum</name>
    <dbReference type="NCBI Taxonomy" id="2840709"/>
    <lineage>
        <taxon>Bacteria</taxon>
        <taxon>Bacillati</taxon>
        <taxon>Bacillota</taxon>
        <taxon>Clostridia</taxon>
        <taxon>Eubacteriales</taxon>
        <taxon>Oscillospiraceae</taxon>
        <taxon>Oscillospiraceae incertae sedis</taxon>
        <taxon>Candidatus Avoscillospira</taxon>
    </lineage>
</organism>
<dbReference type="EMBL" id="DVGD01000048">
    <property type="protein sequence ID" value="HIR09100.1"/>
    <property type="molecule type" value="Genomic_DNA"/>
</dbReference>
<reference evidence="1" key="2">
    <citation type="journal article" date="2021" name="PeerJ">
        <title>Extensive microbial diversity within the chicken gut microbiome revealed by metagenomics and culture.</title>
        <authorList>
            <person name="Gilroy R."/>
            <person name="Ravi A."/>
            <person name="Getino M."/>
            <person name="Pursley I."/>
            <person name="Horton D.L."/>
            <person name="Alikhan N.F."/>
            <person name="Baker D."/>
            <person name="Gharbi K."/>
            <person name="Hall N."/>
            <person name="Watson M."/>
            <person name="Adriaenssens E.M."/>
            <person name="Foster-Nyarko E."/>
            <person name="Jarju S."/>
            <person name="Secka A."/>
            <person name="Antonio M."/>
            <person name="Oren A."/>
            <person name="Chaudhuri R.R."/>
            <person name="La Ragione R."/>
            <person name="Hildebrand F."/>
            <person name="Pallen M.J."/>
        </authorList>
    </citation>
    <scope>NUCLEOTIDE SEQUENCE</scope>
    <source>
        <strain evidence="1">ChiHjej9B8-7071</strain>
    </source>
</reference>
<protein>
    <submittedName>
        <fullName evidence="1">Type II toxin-antitoxin system RelE/ParE family toxin</fullName>
    </submittedName>
</protein>
<dbReference type="Pfam" id="PF05973">
    <property type="entry name" value="Gp49"/>
    <property type="match status" value="1"/>
</dbReference>
<dbReference type="InterPro" id="IPR009241">
    <property type="entry name" value="HigB-like"/>
</dbReference>
<sequence>MHVELSCMQSGKEVVQEFPDSLPHKDLAKVIRDIELLEQYAPDLHEPYTKHIDGSIWELRSKFSSNIYRIFYFIWNGNKLVLLHGFTKKTQKTPPAEIAIAKKRMKDYQSRAQSIYPTQ</sequence>
<dbReference type="Proteomes" id="UP000824258">
    <property type="component" value="Unassembled WGS sequence"/>
</dbReference>
<dbReference type="AlphaFoldDB" id="A0A9D1D6G4"/>
<accession>A0A9D1D6G4</accession>
<comment type="caution">
    <text evidence="1">The sequence shown here is derived from an EMBL/GenBank/DDBJ whole genome shotgun (WGS) entry which is preliminary data.</text>
</comment>
<gene>
    <name evidence="1" type="ORF">IAA70_01705</name>
</gene>
<name>A0A9D1D6G4_9FIRM</name>
<evidence type="ECO:0000313" key="2">
    <source>
        <dbReference type="Proteomes" id="UP000824258"/>
    </source>
</evidence>
<evidence type="ECO:0000313" key="1">
    <source>
        <dbReference type="EMBL" id="HIR09100.1"/>
    </source>
</evidence>
<reference evidence="1" key="1">
    <citation type="submission" date="2020-10" db="EMBL/GenBank/DDBJ databases">
        <authorList>
            <person name="Gilroy R."/>
        </authorList>
    </citation>
    <scope>NUCLEOTIDE SEQUENCE</scope>
    <source>
        <strain evidence="1">ChiHjej9B8-7071</strain>
    </source>
</reference>
<proteinExistence type="predicted"/>